<dbReference type="KEGG" id="cdet:87938101"/>
<evidence type="ECO:0000313" key="2">
    <source>
        <dbReference type="Proteomes" id="UP001322277"/>
    </source>
</evidence>
<dbReference type="Proteomes" id="UP001322277">
    <property type="component" value="Chromosome 1"/>
</dbReference>
<name>A0AAX4I0R8_9PEZI</name>
<dbReference type="InterPro" id="IPR027796">
    <property type="entry name" value="OTT_1508_deam-like"/>
</dbReference>
<dbReference type="Pfam" id="PF14441">
    <property type="entry name" value="OTT_1508_deam"/>
    <property type="match status" value="1"/>
</dbReference>
<accession>A0AAX4I0R8</accession>
<proteinExistence type="predicted"/>
<reference evidence="2" key="1">
    <citation type="journal article" date="2023" name="bioRxiv">
        <title>Complete genome of the Medicago anthracnose fungus, Colletotrichum destructivum, reveals a mini-chromosome-like region within a core chromosome.</title>
        <authorList>
            <person name="Lapalu N."/>
            <person name="Simon A."/>
            <person name="Lu A."/>
            <person name="Plaumann P.-L."/>
            <person name="Amselem J."/>
            <person name="Pigne S."/>
            <person name="Auger A."/>
            <person name="Koch C."/>
            <person name="Dallery J.-F."/>
            <person name="O'Connell R.J."/>
        </authorList>
    </citation>
    <scope>NUCLEOTIDE SEQUENCE [LARGE SCALE GENOMIC DNA]</scope>
    <source>
        <strain evidence="2">CBS 520.97</strain>
    </source>
</reference>
<dbReference type="RefSeq" id="XP_062773808.1">
    <property type="nucleotide sequence ID" value="XM_062917757.1"/>
</dbReference>
<gene>
    <name evidence="1" type="ORF">CDEST_01598</name>
</gene>
<keyword evidence="2" id="KW-1185">Reference proteome</keyword>
<dbReference type="AlphaFoldDB" id="A0AAX4I0R8"/>
<organism evidence="1 2">
    <name type="scientific">Colletotrichum destructivum</name>
    <dbReference type="NCBI Taxonomy" id="34406"/>
    <lineage>
        <taxon>Eukaryota</taxon>
        <taxon>Fungi</taxon>
        <taxon>Dikarya</taxon>
        <taxon>Ascomycota</taxon>
        <taxon>Pezizomycotina</taxon>
        <taxon>Sordariomycetes</taxon>
        <taxon>Hypocreomycetidae</taxon>
        <taxon>Glomerellales</taxon>
        <taxon>Glomerellaceae</taxon>
        <taxon>Colletotrichum</taxon>
        <taxon>Colletotrichum destructivum species complex</taxon>
    </lineage>
</organism>
<evidence type="ECO:0000313" key="1">
    <source>
        <dbReference type="EMBL" id="WQF76584.1"/>
    </source>
</evidence>
<protein>
    <submittedName>
        <fullName evidence="1">Uncharacterized protein</fullName>
    </submittedName>
</protein>
<dbReference type="EMBL" id="CP137305">
    <property type="protein sequence ID" value="WQF76584.1"/>
    <property type="molecule type" value="Genomic_DNA"/>
</dbReference>
<sequence>MPPWWDEDGERAFHEAVFKLSSLRQTPCPDVYYRQKPRRNPRSPGYILRLQDELQLADHIAFLAHDCEGPLRIAAVCVEEQQDHPGLRVRLARNHLKSPDDVGGIGQLLGVLQDSLDRPDDARDRLFAHVLKISQQRILQRLAPRWRQPPAHWTPKQKQQGTSLCHRLKTKLLPELGKHGERLDLIRSKVDHVVKVLEQLEQDRGGPGLGQHIRAAVESCAFASKGTAERSLESQLGLVFDALSEPGRKAVAQIDKVARYLILCDDLSKLLTRRAYAEILQHITLEPLLSPPKARPKGAGKSYHVHAEVQLLLHYEHHPCVPPPRFIGCSKSACFLCDLLIRQHGGFGISFSHQRIYPQWTVTNVTWMSEMQADAWRNITREMTRELQALIRRFVDDHSTPLDAPTESRACLPLSSVASTVAIPGVVSNPNERISAREVHIPAQPSVDNRLPLGTGSIISLLELFNDDLPLSYEVSKNFPGIQFVSRRLNVTFEFDQTFSGAMSLKPAAEAGATIRRYDVVHDLQGDDVKVSAIQGDEELDFALQVGGVDVLYVVLTWDLA</sequence>
<dbReference type="GeneID" id="87938101"/>